<feature type="region of interest" description="Disordered" evidence="2">
    <location>
        <begin position="1"/>
        <end position="23"/>
    </location>
</feature>
<dbReference type="GO" id="GO:0009432">
    <property type="term" value="P:SOS response"/>
    <property type="evidence" value="ECO:0007669"/>
    <property type="project" value="UniProtKB-KW"/>
</dbReference>
<dbReference type="InterPro" id="IPR000305">
    <property type="entry name" value="GIY-YIG_endonuc"/>
</dbReference>
<evidence type="ECO:0000256" key="2">
    <source>
        <dbReference type="SAM" id="MobiDB-lite"/>
    </source>
</evidence>
<dbReference type="Pfam" id="PF01541">
    <property type="entry name" value="GIY-YIG"/>
    <property type="match status" value="1"/>
</dbReference>
<dbReference type="InterPro" id="IPR050066">
    <property type="entry name" value="UvrABC_protein_C"/>
</dbReference>
<keyword evidence="1" id="KW-0742">SOS response</keyword>
<dbReference type="SUPFAM" id="SSF46600">
    <property type="entry name" value="C-terminal UvrC-binding domain of UvrB"/>
    <property type="match status" value="1"/>
</dbReference>
<reference evidence="5 6" key="1">
    <citation type="submission" date="2020-05" db="EMBL/GenBank/DDBJ databases">
        <title>Complete genome sequence of Gemmatimonas greenlandica TET16.</title>
        <authorList>
            <person name="Zeng Y."/>
        </authorList>
    </citation>
    <scope>NUCLEOTIDE SEQUENCE [LARGE SCALE GENOMIC DNA]</scope>
    <source>
        <strain evidence="5 6">TET16</strain>
    </source>
</reference>
<feature type="domain" description="GIY-YIG" evidence="4">
    <location>
        <begin position="36"/>
        <end position="113"/>
    </location>
</feature>
<keyword evidence="1" id="KW-0227">DNA damage</keyword>
<evidence type="ECO:0000313" key="5">
    <source>
        <dbReference type="EMBL" id="QJR36960.1"/>
    </source>
</evidence>
<dbReference type="AlphaFoldDB" id="A0A6M4IQE4"/>
<evidence type="ECO:0000259" key="4">
    <source>
        <dbReference type="PROSITE" id="PS50164"/>
    </source>
</evidence>
<dbReference type="PROSITE" id="PS50164">
    <property type="entry name" value="GIY_YIG"/>
    <property type="match status" value="1"/>
</dbReference>
<gene>
    <name evidence="5" type="ORF">HKW67_16260</name>
</gene>
<dbReference type="EMBL" id="CP053085">
    <property type="protein sequence ID" value="QJR36960.1"/>
    <property type="molecule type" value="Genomic_DNA"/>
</dbReference>
<feature type="domain" description="UVR" evidence="3">
    <location>
        <begin position="253"/>
        <end position="288"/>
    </location>
</feature>
<protein>
    <submittedName>
        <fullName evidence="5">GIY-YIG nuclease family protein</fullName>
    </submittedName>
</protein>
<dbReference type="SUPFAM" id="SSF82771">
    <property type="entry name" value="GIY-YIG endonuclease"/>
    <property type="match status" value="1"/>
</dbReference>
<dbReference type="Pfam" id="PF02151">
    <property type="entry name" value="UVR"/>
    <property type="match status" value="1"/>
</dbReference>
<evidence type="ECO:0000259" key="3">
    <source>
        <dbReference type="PROSITE" id="PS50151"/>
    </source>
</evidence>
<dbReference type="PANTHER" id="PTHR30562:SF1">
    <property type="entry name" value="UVRABC SYSTEM PROTEIN C"/>
    <property type="match status" value="1"/>
</dbReference>
<dbReference type="RefSeq" id="WP_171226393.1">
    <property type="nucleotide sequence ID" value="NZ_CP053085.1"/>
</dbReference>
<dbReference type="GO" id="GO:0009380">
    <property type="term" value="C:excinuclease repair complex"/>
    <property type="evidence" value="ECO:0007669"/>
    <property type="project" value="TreeGrafter"/>
</dbReference>
<dbReference type="KEGG" id="ggr:HKW67_16260"/>
<dbReference type="InterPro" id="IPR001943">
    <property type="entry name" value="UVR_dom"/>
</dbReference>
<dbReference type="PROSITE" id="PS50151">
    <property type="entry name" value="UVR"/>
    <property type="match status" value="1"/>
</dbReference>
<dbReference type="Gene3D" id="4.10.860.10">
    <property type="entry name" value="UVR domain"/>
    <property type="match status" value="1"/>
</dbReference>
<evidence type="ECO:0000256" key="1">
    <source>
        <dbReference type="ARBA" id="ARBA00023236"/>
    </source>
</evidence>
<sequence>MDTPAPQRTRLHVRPPQSTPTHRKQLRALVREGCENRPGVYRMIGPSGAILYVGQSRVLRTRLLSYFRAKGRHKGARILRHAFQIEWEYTNTEFGALLRELRLIKQHRPHFNAMMVQDEWPRAYVALTGGSVPGLRVVARSDDPSAIALFGPFRRVAQLREAVRALAEGTGLRDCVHDDVVRITGSAASRGSTLWFDDDPTAQPRRGASRTRAPGCLRHDIGTCAGPCIGAGASQPYREAAVAVRAFLDGRSDAPVRTLEMAMQQASAQLAFERAAVIRDRLALVSWLHERVQHFHANVDRLTFRYHAVGPDHREWVYLVRRGTVRAEVPAPKTPEERAALRALAAKVFTGADPSGADIPTHDLDEFYLVASWFRRRPAEKARTKVAMRPAKRSSA</sequence>
<dbReference type="InterPro" id="IPR035901">
    <property type="entry name" value="GIY-YIG_endonuc_sf"/>
</dbReference>
<dbReference type="PANTHER" id="PTHR30562">
    <property type="entry name" value="UVRC/OXIDOREDUCTASE"/>
    <property type="match status" value="1"/>
</dbReference>
<proteinExistence type="predicted"/>
<keyword evidence="6" id="KW-1185">Reference proteome</keyword>
<accession>A0A6M4IQE4</accession>
<dbReference type="InterPro" id="IPR047296">
    <property type="entry name" value="GIY-YIG_UvrC_Cho"/>
</dbReference>
<dbReference type="InterPro" id="IPR036876">
    <property type="entry name" value="UVR_dom_sf"/>
</dbReference>
<dbReference type="CDD" id="cd10434">
    <property type="entry name" value="GIY-YIG_UvrC_Cho"/>
    <property type="match status" value="1"/>
</dbReference>
<name>A0A6M4IQE4_9BACT</name>
<organism evidence="5 6">
    <name type="scientific">Gemmatimonas groenlandica</name>
    <dbReference type="NCBI Taxonomy" id="2732249"/>
    <lineage>
        <taxon>Bacteria</taxon>
        <taxon>Pseudomonadati</taxon>
        <taxon>Gemmatimonadota</taxon>
        <taxon>Gemmatimonadia</taxon>
        <taxon>Gemmatimonadales</taxon>
        <taxon>Gemmatimonadaceae</taxon>
        <taxon>Gemmatimonas</taxon>
    </lineage>
</organism>
<dbReference type="GO" id="GO:0006289">
    <property type="term" value="P:nucleotide-excision repair"/>
    <property type="evidence" value="ECO:0007669"/>
    <property type="project" value="InterPro"/>
</dbReference>
<dbReference type="Gene3D" id="3.40.1440.10">
    <property type="entry name" value="GIY-YIG endonuclease"/>
    <property type="match status" value="1"/>
</dbReference>
<dbReference type="Proteomes" id="UP000500938">
    <property type="component" value="Chromosome"/>
</dbReference>
<dbReference type="SMART" id="SM00465">
    <property type="entry name" value="GIYc"/>
    <property type="match status" value="1"/>
</dbReference>
<evidence type="ECO:0000313" key="6">
    <source>
        <dbReference type="Proteomes" id="UP000500938"/>
    </source>
</evidence>